<keyword evidence="2" id="KW-1185">Reference proteome</keyword>
<evidence type="ECO:0000313" key="1">
    <source>
        <dbReference type="EMBL" id="PXF46529.1"/>
    </source>
</evidence>
<sequence length="152" mass="17288">MQFMSEKMKAYYRTRKGDEGNLTWIAQRDRTRQLTEFENLALRDTRKVILTLLQLFATLDDDIFGTRAADNPVKTLSCRKVNREGESAEAIADAVFRVVFGIRFRLRGEAHVQSVIKLQYLLLDGLGENFLNTCIVTADRGYGRGAFSGVVF</sequence>
<name>A0A2V3IWQ2_9FLOR</name>
<dbReference type="EMBL" id="NBIV01000036">
    <property type="protein sequence ID" value="PXF46529.1"/>
    <property type="molecule type" value="Genomic_DNA"/>
</dbReference>
<gene>
    <name evidence="1" type="ORF">BWQ96_03657</name>
</gene>
<protein>
    <submittedName>
        <fullName evidence="1">Uncharacterized protein</fullName>
    </submittedName>
</protein>
<dbReference type="AlphaFoldDB" id="A0A2V3IWQ2"/>
<proteinExistence type="predicted"/>
<evidence type="ECO:0000313" key="2">
    <source>
        <dbReference type="Proteomes" id="UP000247409"/>
    </source>
</evidence>
<comment type="caution">
    <text evidence="1">The sequence shown here is derived from an EMBL/GenBank/DDBJ whole genome shotgun (WGS) entry which is preliminary data.</text>
</comment>
<dbReference type="Proteomes" id="UP000247409">
    <property type="component" value="Unassembled WGS sequence"/>
</dbReference>
<organism evidence="1 2">
    <name type="scientific">Gracilariopsis chorda</name>
    <dbReference type="NCBI Taxonomy" id="448386"/>
    <lineage>
        <taxon>Eukaryota</taxon>
        <taxon>Rhodophyta</taxon>
        <taxon>Florideophyceae</taxon>
        <taxon>Rhodymeniophycidae</taxon>
        <taxon>Gracilariales</taxon>
        <taxon>Gracilariaceae</taxon>
        <taxon>Gracilariopsis</taxon>
    </lineage>
</organism>
<accession>A0A2V3IWQ2</accession>
<reference evidence="1 2" key="1">
    <citation type="journal article" date="2018" name="Mol. Biol. Evol.">
        <title>Analysis of the draft genome of the red seaweed Gracilariopsis chorda provides insights into genome size evolution in Rhodophyta.</title>
        <authorList>
            <person name="Lee J."/>
            <person name="Yang E.C."/>
            <person name="Graf L."/>
            <person name="Yang J.H."/>
            <person name="Qiu H."/>
            <person name="Zel Zion U."/>
            <person name="Chan C.X."/>
            <person name="Stephens T.G."/>
            <person name="Weber A.P.M."/>
            <person name="Boo G.H."/>
            <person name="Boo S.M."/>
            <person name="Kim K.M."/>
            <person name="Shin Y."/>
            <person name="Jung M."/>
            <person name="Lee S.J."/>
            <person name="Yim H.S."/>
            <person name="Lee J.H."/>
            <person name="Bhattacharya D."/>
            <person name="Yoon H.S."/>
        </authorList>
    </citation>
    <scope>NUCLEOTIDE SEQUENCE [LARGE SCALE GENOMIC DNA]</scope>
    <source>
        <strain evidence="1 2">SKKU-2015</strain>
        <tissue evidence="1">Whole body</tissue>
    </source>
</reference>